<evidence type="ECO:0000313" key="2">
    <source>
        <dbReference type="Proteomes" id="UP001149411"/>
    </source>
</evidence>
<sequence length="247" mass="27579">MSKTDTQIEQPVILDELLEEHPPSSLDKIVEHTCPDFLPGETNLTSAYSALHSAVQGRIIVNLQLALNNLRITGESPRDGYSLDGTAGIEINDKKAEIHDEQHTLEIAIIEVKTGNIKPFQAAAYAYREGVPVLTAELQTGNVHYLDQEMSSTFLNEFVDHQRDLNQLGELEKRIPGKFQCRNCALTSCPHNRDDTYSHENVLRDKSEIFDNVSSVSDKLVKEIRDIIEEMGYEIDVTAGMEGGIDV</sequence>
<dbReference type="RefSeq" id="WP_266088377.1">
    <property type="nucleotide sequence ID" value="NZ_RKLV01000012.1"/>
</dbReference>
<name>A0A9Q4C7E9_9EURY</name>
<dbReference type="AlphaFoldDB" id="A0A9Q4C7E9"/>
<dbReference type="EMBL" id="RKLV01000012">
    <property type="protein sequence ID" value="MCX2819789.1"/>
    <property type="molecule type" value="Genomic_DNA"/>
</dbReference>
<accession>A0A9Q4C7E9</accession>
<comment type="caution">
    <text evidence="1">The sequence shown here is derived from an EMBL/GenBank/DDBJ whole genome shotgun (WGS) entry which is preliminary data.</text>
</comment>
<organism evidence="1 2">
    <name type="scientific">Halorutilus salinus</name>
    <dbReference type="NCBI Taxonomy" id="2487751"/>
    <lineage>
        <taxon>Archaea</taxon>
        <taxon>Methanobacteriati</taxon>
        <taxon>Methanobacteriota</taxon>
        <taxon>Stenosarchaea group</taxon>
        <taxon>Halobacteria</taxon>
        <taxon>Halorutilales</taxon>
        <taxon>Halorutilaceae</taxon>
        <taxon>Halorutilus</taxon>
    </lineage>
</organism>
<proteinExistence type="predicted"/>
<gene>
    <name evidence="1" type="ORF">EGH25_10555</name>
</gene>
<evidence type="ECO:0000313" key="1">
    <source>
        <dbReference type="EMBL" id="MCX2819789.1"/>
    </source>
</evidence>
<protein>
    <submittedName>
        <fullName evidence="1">Uncharacterized protein</fullName>
    </submittedName>
</protein>
<reference evidence="1" key="1">
    <citation type="submission" date="2022-09" db="EMBL/GenBank/DDBJ databases">
        <title>Haloadaptaus new haloarchaeum isolated from saline soil.</title>
        <authorList>
            <person name="Duran-Viseras A."/>
            <person name="Sanchez-Porro C."/>
            <person name="Ventosa A."/>
        </authorList>
    </citation>
    <scope>NUCLEOTIDE SEQUENCE</scope>
    <source>
        <strain evidence="1">F3-133</strain>
    </source>
</reference>
<dbReference type="Proteomes" id="UP001149411">
    <property type="component" value="Unassembled WGS sequence"/>
</dbReference>
<keyword evidence="2" id="KW-1185">Reference proteome</keyword>